<dbReference type="Proteomes" id="UP001198163">
    <property type="component" value="Unassembled WGS sequence"/>
</dbReference>
<keyword evidence="2" id="KW-1185">Reference proteome</keyword>
<reference evidence="1" key="1">
    <citation type="submission" date="2021-08" db="EMBL/GenBank/DDBJ databases">
        <title>Comparative analyses of Brucepasteria parasyntrophica and Teretinema zuelzerae.</title>
        <authorList>
            <person name="Song Y."/>
            <person name="Brune A."/>
        </authorList>
    </citation>
    <scope>NUCLEOTIDE SEQUENCE</scope>
    <source>
        <strain evidence="1">DSM 1903</strain>
    </source>
</reference>
<gene>
    <name evidence="1" type="ORF">K7J14_08375</name>
</gene>
<evidence type="ECO:0000313" key="1">
    <source>
        <dbReference type="EMBL" id="MCD1654720.1"/>
    </source>
</evidence>
<dbReference type="RefSeq" id="WP_230755217.1">
    <property type="nucleotide sequence ID" value="NZ_JAINWA010000003.1"/>
</dbReference>
<proteinExistence type="predicted"/>
<evidence type="ECO:0000313" key="2">
    <source>
        <dbReference type="Proteomes" id="UP001198163"/>
    </source>
</evidence>
<dbReference type="AlphaFoldDB" id="A0AAE3EI87"/>
<sequence>MIVINVQGDFKNAISELERLGASTKFYKIDMLRAVGRASLAEVKRGYKKYLRQPTGGLYKSYKVKTNRKKGFAIVYSPTKQYIATAFERGSTIQSKKYKYLTYRVGDTWVKTKSITLPRAPFFSEGVGSYQSGKLQGDIDKILEKAIVKFNKQAEGK</sequence>
<name>A0AAE3EI87_9SPIR</name>
<accession>A0AAE3EI87</accession>
<comment type="caution">
    <text evidence="1">The sequence shown here is derived from an EMBL/GenBank/DDBJ whole genome shotgun (WGS) entry which is preliminary data.</text>
</comment>
<protein>
    <submittedName>
        <fullName evidence="1">Uncharacterized protein</fullName>
    </submittedName>
</protein>
<organism evidence="1 2">
    <name type="scientific">Teretinema zuelzerae</name>
    <dbReference type="NCBI Taxonomy" id="156"/>
    <lineage>
        <taxon>Bacteria</taxon>
        <taxon>Pseudomonadati</taxon>
        <taxon>Spirochaetota</taxon>
        <taxon>Spirochaetia</taxon>
        <taxon>Spirochaetales</taxon>
        <taxon>Treponemataceae</taxon>
        <taxon>Teretinema</taxon>
    </lineage>
</organism>
<dbReference type="EMBL" id="JAINWA010000003">
    <property type="protein sequence ID" value="MCD1654720.1"/>
    <property type="molecule type" value="Genomic_DNA"/>
</dbReference>